<dbReference type="AlphaFoldDB" id="A0A1W1HF45"/>
<evidence type="ECO:0000256" key="1">
    <source>
        <dbReference type="SAM" id="Coils"/>
    </source>
</evidence>
<organism evidence="2 3">
    <name type="scientific">Desulfamplus magnetovallimortis</name>
    <dbReference type="NCBI Taxonomy" id="1246637"/>
    <lineage>
        <taxon>Bacteria</taxon>
        <taxon>Pseudomonadati</taxon>
        <taxon>Thermodesulfobacteriota</taxon>
        <taxon>Desulfobacteria</taxon>
        <taxon>Desulfobacterales</taxon>
        <taxon>Desulfobacteraceae</taxon>
        <taxon>Desulfamplus</taxon>
    </lineage>
</organism>
<protein>
    <submittedName>
        <fullName evidence="2">Uncharacterized protein</fullName>
    </submittedName>
</protein>
<keyword evidence="1" id="KW-0175">Coiled coil</keyword>
<keyword evidence="3" id="KW-1185">Reference proteome</keyword>
<name>A0A1W1HF45_9BACT</name>
<accession>A0A1W1HF45</accession>
<gene>
    <name evidence="2" type="ORF">MTBBW1_2710001</name>
</gene>
<dbReference type="EMBL" id="FWEV01000192">
    <property type="protein sequence ID" value="SLM31114.1"/>
    <property type="molecule type" value="Genomic_DNA"/>
</dbReference>
<feature type="coiled-coil region" evidence="1">
    <location>
        <begin position="149"/>
        <end position="185"/>
    </location>
</feature>
<dbReference type="Proteomes" id="UP000191931">
    <property type="component" value="Unassembled WGS sequence"/>
</dbReference>
<evidence type="ECO:0000313" key="2">
    <source>
        <dbReference type="EMBL" id="SLM31114.1"/>
    </source>
</evidence>
<evidence type="ECO:0000313" key="3">
    <source>
        <dbReference type="Proteomes" id="UP000191931"/>
    </source>
</evidence>
<reference evidence="2 3" key="1">
    <citation type="submission" date="2017-03" db="EMBL/GenBank/DDBJ databases">
        <authorList>
            <person name="Afonso C.L."/>
            <person name="Miller P.J."/>
            <person name="Scott M.A."/>
            <person name="Spackman E."/>
            <person name="Goraichik I."/>
            <person name="Dimitrov K.M."/>
            <person name="Suarez D.L."/>
            <person name="Swayne D.E."/>
        </authorList>
    </citation>
    <scope>NUCLEOTIDE SEQUENCE [LARGE SCALE GENOMIC DNA]</scope>
    <source>
        <strain evidence="2">PRJEB14757</strain>
    </source>
</reference>
<dbReference type="OrthoDB" id="9886622at2"/>
<proteinExistence type="predicted"/>
<sequence>MIAKESGVAYGSVRNTIRIFVKDNILLAPMMYRRGSMQGFTFKFSKRIKLYRQASGQTPEKPSSLIRKKERFLKNLSFSDFWLDQGLTQQKLDAWMKEFNFTEEEWEVQLIFGANEPKVKNADNPIKYFYKSLKQGGLTRPNGFEFPEERLLRIRKEEMEARKKLVEEEKKLREQEKTLADEEAFLVLLKDKETVTEAITELEDGQYLTSKVKLGIKQFNSTGQITDALENKLRIWFRSDGTDKTKN</sequence>